<evidence type="ECO:0000313" key="2">
    <source>
        <dbReference type="Proteomes" id="UP000238442"/>
    </source>
</evidence>
<name>A0A2S0HUW1_9FLAO</name>
<reference evidence="1 2" key="1">
    <citation type="submission" date="2018-02" db="EMBL/GenBank/DDBJ databases">
        <title>Genomic analysis of the strain RR4-38 isolated from a seawater recirculating aquaculture system.</title>
        <authorList>
            <person name="Kim Y.-S."/>
            <person name="Jang Y.H."/>
            <person name="Kim K.-H."/>
        </authorList>
    </citation>
    <scope>NUCLEOTIDE SEQUENCE [LARGE SCALE GENOMIC DNA]</scope>
    <source>
        <strain evidence="1 2">RR4-38</strain>
    </source>
</reference>
<proteinExistence type="predicted"/>
<dbReference type="EMBL" id="CP027062">
    <property type="protein sequence ID" value="AVI50406.1"/>
    <property type="molecule type" value="Genomic_DNA"/>
</dbReference>
<dbReference type="AlphaFoldDB" id="A0A2S0HUW1"/>
<keyword evidence="2" id="KW-1185">Reference proteome</keyword>
<dbReference type="Proteomes" id="UP000238442">
    <property type="component" value="Chromosome"/>
</dbReference>
<dbReference type="OrthoDB" id="581689at2"/>
<organism evidence="1 2">
    <name type="scientific">Pukyongia salina</name>
    <dbReference type="NCBI Taxonomy" id="2094025"/>
    <lineage>
        <taxon>Bacteria</taxon>
        <taxon>Pseudomonadati</taxon>
        <taxon>Bacteroidota</taxon>
        <taxon>Flavobacteriia</taxon>
        <taxon>Flavobacteriales</taxon>
        <taxon>Flavobacteriaceae</taxon>
        <taxon>Pukyongia</taxon>
    </lineage>
</organism>
<gene>
    <name evidence="1" type="ORF">C5O00_04200</name>
</gene>
<sequence>MKLHKSFILAIVLGLASVVCWELYWRSQGMVPNIDDNNNLSSIQRAKLKNPSDDQVVFIGSSRILFDIQLDLWREQTGTEPVMLAFQGASPLPTLQDIVENTDFNGTMIVGVTEGLFFSTTFDKAPPISRAKERIQHFYDRTYAQRLNHLFSIPLQKNLAFVTVADETWDSDVDLKTLLTRLRKGERAGPLPAPFYQFEDVSLDRNVQMSERTTNDTAYANTIKLAWQDMLSGAMPPPDKKGTTEFFLKYAEKFRERGGQIILVRCPSDGWFKEIEAKGLPRTEYWDSLVLRSKLPAYHYADYQQFHDLNLPEWSHLSKEDADFFTTELIKILKKDGVLTHSKTE</sequence>
<dbReference type="KEGG" id="aue:C5O00_04200"/>
<accession>A0A2S0HUW1</accession>
<dbReference type="RefSeq" id="WP_105215221.1">
    <property type="nucleotide sequence ID" value="NZ_CP027062.1"/>
</dbReference>
<evidence type="ECO:0000313" key="1">
    <source>
        <dbReference type="EMBL" id="AVI50406.1"/>
    </source>
</evidence>
<protein>
    <submittedName>
        <fullName evidence="1">Uncharacterized protein</fullName>
    </submittedName>
</protein>